<evidence type="ECO:0000256" key="2">
    <source>
        <dbReference type="SAM" id="MobiDB-lite"/>
    </source>
</evidence>
<protein>
    <submittedName>
        <fullName evidence="3">Uncharacterized protein</fullName>
    </submittedName>
</protein>
<dbReference type="GO" id="GO:0030866">
    <property type="term" value="P:cortical actin cytoskeleton organization"/>
    <property type="evidence" value="ECO:0007669"/>
    <property type="project" value="TreeGrafter"/>
</dbReference>
<dbReference type="InterPro" id="IPR019137">
    <property type="entry name" value="Nck-associated_protein-1"/>
</dbReference>
<feature type="region of interest" description="Disordered" evidence="2">
    <location>
        <begin position="276"/>
        <end position="296"/>
    </location>
</feature>
<gene>
    <name evidence="3" type="ORF">TSPGSL018_1796</name>
</gene>
<organism evidence="3">
    <name type="scientific">Tetraselmis sp. GSL018</name>
    <dbReference type="NCBI Taxonomy" id="582737"/>
    <lineage>
        <taxon>Eukaryota</taxon>
        <taxon>Viridiplantae</taxon>
        <taxon>Chlorophyta</taxon>
        <taxon>core chlorophytes</taxon>
        <taxon>Chlorodendrophyceae</taxon>
        <taxon>Chlorodendrales</taxon>
        <taxon>Chlorodendraceae</taxon>
        <taxon>Tetraselmis</taxon>
    </lineage>
</organism>
<dbReference type="AlphaFoldDB" id="A0A061RLF7"/>
<dbReference type="GO" id="GO:0030031">
    <property type="term" value="P:cell projection assembly"/>
    <property type="evidence" value="ECO:0007669"/>
    <property type="project" value="TreeGrafter"/>
</dbReference>
<dbReference type="PANTHER" id="PTHR12093:SF10">
    <property type="entry name" value="MEMBRANE-ASSOCIATED PROTEIN HEM"/>
    <property type="match status" value="1"/>
</dbReference>
<accession>A0A061RLF7</accession>
<evidence type="ECO:0000313" key="3">
    <source>
        <dbReference type="EMBL" id="JAC71485.1"/>
    </source>
</evidence>
<dbReference type="GO" id="GO:0016477">
    <property type="term" value="P:cell migration"/>
    <property type="evidence" value="ECO:0007669"/>
    <property type="project" value="TreeGrafter"/>
</dbReference>
<dbReference type="GO" id="GO:0031209">
    <property type="term" value="C:SCAR complex"/>
    <property type="evidence" value="ECO:0007669"/>
    <property type="project" value="TreeGrafter"/>
</dbReference>
<name>A0A061RLF7_9CHLO</name>
<reference evidence="3" key="1">
    <citation type="submission" date="2014-05" db="EMBL/GenBank/DDBJ databases">
        <title>The transcriptome of the halophilic microalga Tetraselmis sp. GSL018 isolated from the Great Salt Lake, Utah.</title>
        <authorList>
            <person name="Jinkerson R.E."/>
            <person name="D'Adamo S."/>
            <person name="Posewitz M.C."/>
        </authorList>
    </citation>
    <scope>NUCLEOTIDE SEQUENCE</scope>
    <source>
        <strain evidence="3">GSL018</strain>
    </source>
</reference>
<dbReference type="GO" id="GO:0000902">
    <property type="term" value="P:cell morphogenesis"/>
    <property type="evidence" value="ECO:0007669"/>
    <property type="project" value="TreeGrafter"/>
</dbReference>
<dbReference type="Pfam" id="PF09735">
    <property type="entry name" value="Nckap1"/>
    <property type="match status" value="1"/>
</dbReference>
<sequence length="667" mass="71997">MQALFLGAMSGPANVARHVMAFLPVLSSSCENDHTNLCEDHGKAAAALADHLLGAAVTHLRGMMHRLYTSAFSAQREPVSMQDVDSTQRAVSAQEAGSVAASVGLHGATLSKFGSSSLSGSIMTPLSAVVKSGKDFISSISAIDTPMSGQDVPIKVNLACDPQAVVLLENVLALVQAFSTQEPYGFIAVSSQEAFVLQEWFQEAIVSSFRTFLRQSAWNGKTIQRPSLLERQVNRFFDMLNVIQDHTRLDIGMIVREVLTGQTYCPPRNTSAAKAASTSAFSPAGPNRQPGTVSSNKSVGQIADWLVTYVVRDKSEAGVAYSTKKMSFFTRGSQRFQQQMKSATAGPPLDASQYASMSELQALFRLYGPFAALELDRKSEPVLRECILSVHAVLKANQDILMRVCKRAQFPASCKKLLEEVCELRRLQPALKNLGQALFFRELCACACGAETRNNLPHVVGQIDCLDAETANSGSYNDGVSWQHAGSILKCDVGLAGKTFLCRTAMSASDPVLVDYLKSMPVEDVSLWRMLPLLTALMVRAFDWSSVAWIPSWETLSHDMHCVPHVINCVAHALGEVPSANQTSASHASSKANALNQSNEKGSILGEFMDFLTNFVLPEGSPTQAQIMLMGEVAGLQQALGHFGSHLSTALYSACARSSYSQSHSGL</sequence>
<comment type="similarity">
    <text evidence="1">Belongs to the HEM-1/HEM-2 family.</text>
</comment>
<dbReference type="EMBL" id="GBEZ01014601">
    <property type="protein sequence ID" value="JAC71485.1"/>
    <property type="molecule type" value="Transcribed_RNA"/>
</dbReference>
<evidence type="ECO:0000256" key="1">
    <source>
        <dbReference type="ARBA" id="ARBA00037947"/>
    </source>
</evidence>
<dbReference type="PANTHER" id="PTHR12093">
    <property type="entry name" value="NCK-ASSOCIATED PROTEIN 1"/>
    <property type="match status" value="1"/>
</dbReference>
<proteinExistence type="inferred from homology"/>